<evidence type="ECO:0000313" key="8">
    <source>
        <dbReference type="Proteomes" id="UP001184230"/>
    </source>
</evidence>
<feature type="compositionally biased region" description="Polar residues" evidence="5">
    <location>
        <begin position="51"/>
        <end position="60"/>
    </location>
</feature>
<protein>
    <submittedName>
        <fullName evidence="7">DNA-binding protein H-NS</fullName>
    </submittedName>
</protein>
<dbReference type="InterPro" id="IPR027444">
    <property type="entry name" value="H-NS_C_dom"/>
</dbReference>
<proteinExistence type="inferred from homology"/>
<evidence type="ECO:0000256" key="3">
    <source>
        <dbReference type="ARBA" id="ARBA00022490"/>
    </source>
</evidence>
<accession>A0ABU1NE00</accession>
<organism evidence="7 8">
    <name type="scientific">Variovorax soli</name>
    <dbReference type="NCBI Taxonomy" id="376815"/>
    <lineage>
        <taxon>Bacteria</taxon>
        <taxon>Pseudomonadati</taxon>
        <taxon>Pseudomonadota</taxon>
        <taxon>Betaproteobacteria</taxon>
        <taxon>Burkholderiales</taxon>
        <taxon>Comamonadaceae</taxon>
        <taxon>Variovorax</taxon>
    </lineage>
</organism>
<dbReference type="SUPFAM" id="SSF81273">
    <property type="entry name" value="H-NS histone-like proteins"/>
    <property type="match status" value="2"/>
</dbReference>
<dbReference type="SMART" id="SM00528">
    <property type="entry name" value="HNS"/>
    <property type="match status" value="2"/>
</dbReference>
<keyword evidence="8" id="KW-1185">Reference proteome</keyword>
<evidence type="ECO:0000256" key="5">
    <source>
        <dbReference type="SAM" id="MobiDB-lite"/>
    </source>
</evidence>
<keyword evidence="3" id="KW-0963">Cytoplasm</keyword>
<dbReference type="Gene3D" id="4.10.430.10">
    <property type="entry name" value="Histone-like protein H-NS, C-terminal domain"/>
    <property type="match status" value="2"/>
</dbReference>
<reference evidence="7 8" key="1">
    <citation type="submission" date="2023-07" db="EMBL/GenBank/DDBJ databases">
        <title>Sorghum-associated microbial communities from plants grown in Nebraska, USA.</title>
        <authorList>
            <person name="Schachtman D."/>
        </authorList>
    </citation>
    <scope>NUCLEOTIDE SEQUENCE [LARGE SCALE GENOMIC DNA]</scope>
    <source>
        <strain evidence="7 8">DS1781</strain>
    </source>
</reference>
<comment type="subcellular location">
    <subcellularLocation>
        <location evidence="1">Cytoplasm</location>
        <location evidence="1">Nucleoid</location>
    </subcellularLocation>
</comment>
<keyword evidence="4 7" id="KW-0238">DNA-binding</keyword>
<gene>
    <name evidence="7" type="ORF">J2739_002419</name>
</gene>
<dbReference type="Pfam" id="PF00816">
    <property type="entry name" value="Histone_HNS"/>
    <property type="match status" value="2"/>
</dbReference>
<evidence type="ECO:0000256" key="1">
    <source>
        <dbReference type="ARBA" id="ARBA00004453"/>
    </source>
</evidence>
<evidence type="ECO:0000256" key="4">
    <source>
        <dbReference type="ARBA" id="ARBA00023125"/>
    </source>
</evidence>
<dbReference type="EMBL" id="JAVDRF010000004">
    <property type="protein sequence ID" value="MDR6536646.1"/>
    <property type="molecule type" value="Genomic_DNA"/>
</dbReference>
<feature type="domain" description="DNA-binding protein H-NS-like C-terminal" evidence="6">
    <location>
        <begin position="119"/>
        <end position="166"/>
    </location>
</feature>
<feature type="domain" description="DNA-binding protein H-NS-like C-terminal" evidence="6">
    <location>
        <begin position="66"/>
        <end position="109"/>
    </location>
</feature>
<dbReference type="RefSeq" id="WP_309901838.1">
    <property type="nucleotide sequence ID" value="NZ_JAVDRF010000004.1"/>
</dbReference>
<feature type="region of interest" description="Disordered" evidence="5">
    <location>
        <begin position="51"/>
        <end position="89"/>
    </location>
</feature>
<sequence length="166" mass="18346">MTQSYKQIQKQIEALQRRADKLRDQEVKGVVERIRVAIAHYGLTAEQLGFNANSGPGKTKTNAKVKPSRTARTAKYSDGQGNSWSGMGKRPFWLRDALNAGRSLEEFASETAAAKPESPKGRTAKKRKSKVAYQDQAGHTWSGMGPKPRWLKEALEAGKTLEEMAA</sequence>
<dbReference type="PANTHER" id="PTHR38097">
    <property type="match status" value="1"/>
</dbReference>
<dbReference type="Proteomes" id="UP001184230">
    <property type="component" value="Unassembled WGS sequence"/>
</dbReference>
<comment type="similarity">
    <text evidence="2">Belongs to the histone-like protein H-NS family.</text>
</comment>
<comment type="caution">
    <text evidence="7">The sequence shown here is derived from an EMBL/GenBank/DDBJ whole genome shotgun (WGS) entry which is preliminary data.</text>
</comment>
<name>A0ABU1NE00_9BURK</name>
<dbReference type="InterPro" id="IPR037150">
    <property type="entry name" value="H-NS_C_dom_sf"/>
</dbReference>
<feature type="region of interest" description="Disordered" evidence="5">
    <location>
        <begin position="107"/>
        <end position="149"/>
    </location>
</feature>
<evidence type="ECO:0000313" key="7">
    <source>
        <dbReference type="EMBL" id="MDR6536646.1"/>
    </source>
</evidence>
<evidence type="ECO:0000256" key="2">
    <source>
        <dbReference type="ARBA" id="ARBA00010610"/>
    </source>
</evidence>
<evidence type="ECO:0000259" key="6">
    <source>
        <dbReference type="SMART" id="SM00528"/>
    </source>
</evidence>
<dbReference type="GO" id="GO:0003677">
    <property type="term" value="F:DNA binding"/>
    <property type="evidence" value="ECO:0007669"/>
    <property type="project" value="UniProtKB-KW"/>
</dbReference>
<dbReference type="PANTHER" id="PTHR38097:SF2">
    <property type="entry name" value="DNA-BINDING PROTEIN STPA"/>
    <property type="match status" value="1"/>
</dbReference>